<accession>A0A3Q0KXN3</accession>
<dbReference type="KEGG" id="vvu:VV2_0295"/>
<evidence type="ECO:0000313" key="4">
    <source>
        <dbReference type="Proteomes" id="UP000002275"/>
    </source>
</evidence>
<evidence type="ECO:0000313" key="3">
    <source>
        <dbReference type="EMBL" id="AAO07258.1"/>
    </source>
</evidence>
<gene>
    <name evidence="3" type="ordered locus">VV2_0295</name>
</gene>
<protein>
    <submittedName>
        <fullName evidence="3">Uncharacterized protein</fullName>
    </submittedName>
</protein>
<feature type="region of interest" description="Disordered" evidence="1">
    <location>
        <begin position="1"/>
        <end position="39"/>
    </location>
</feature>
<reference evidence="4" key="1">
    <citation type="submission" date="2002-12" db="EMBL/GenBank/DDBJ databases">
        <title>Complete genome sequence of Vibrio vulnificus CMCP6.</title>
        <authorList>
            <person name="Rhee J.H."/>
            <person name="Kim S.Y."/>
            <person name="Chung S.S."/>
            <person name="Kim J.J."/>
            <person name="Moon Y.H."/>
            <person name="Jeong H."/>
            <person name="Choy H.E."/>
        </authorList>
    </citation>
    <scope>NUCLEOTIDE SEQUENCE [LARGE SCALE GENOMIC DNA]</scope>
    <source>
        <strain evidence="4">CMCP6</strain>
    </source>
</reference>
<proteinExistence type="predicted"/>
<dbReference type="Proteomes" id="UP000002275">
    <property type="component" value="Chromosome II"/>
</dbReference>
<sequence length="69" mass="6611">MLGSLIGGGLTNSGSMPISGGDAGPSTATSTNNSGQSVGAINMGSPTGVSPLLIGGVVLALAFMMMNRK</sequence>
<dbReference type="EMBL" id="AE016796">
    <property type="protein sequence ID" value="AAO07258.1"/>
    <property type="molecule type" value="Genomic_DNA"/>
</dbReference>
<dbReference type="RefSeq" id="WP_011081261.1">
    <property type="nucleotide sequence ID" value="NC_004460.2"/>
</dbReference>
<reference evidence="3 4" key="2">
    <citation type="journal article" date="2003" name="Infect. Immun.">
        <title>Characterization and pathogenic significance of Vibrio vulnificus antigens preferentially expressed in septicemic patients.</title>
        <authorList>
            <person name="Kim Y.R."/>
            <person name="Lee S.E."/>
            <person name="Kim C.M."/>
            <person name="Kim S.Y."/>
            <person name="Shin E.K."/>
            <person name="Shin D.H."/>
            <person name="Chung S.S."/>
            <person name="Choy H.E."/>
            <person name="Progulske-Fox A."/>
            <person name="Hillman J.D."/>
            <person name="Handfield M."/>
            <person name="Rhee J.H."/>
        </authorList>
    </citation>
    <scope>NUCLEOTIDE SEQUENCE [LARGE SCALE GENOMIC DNA]</scope>
    <source>
        <strain evidence="3 4">CMCP6</strain>
    </source>
</reference>
<keyword evidence="2" id="KW-0472">Membrane</keyword>
<feature type="transmembrane region" description="Helical" evidence="2">
    <location>
        <begin position="48"/>
        <end position="66"/>
    </location>
</feature>
<reference evidence="3 4" key="3">
    <citation type="journal article" date="2011" name="Mol. Syst. Biol.">
        <title>Integrative genome-scale metabolic analysis of Vibrio vulnificus for drug targeting and discovery.</title>
        <authorList>
            <person name="Kim H.U."/>
            <person name="Kim S.Y."/>
            <person name="Jeong H."/>
            <person name="Kim T.Y."/>
            <person name="Kim J.J."/>
            <person name="Choy H.E."/>
            <person name="Yi K.Y."/>
            <person name="Rhee J.H."/>
            <person name="Lee S.Y."/>
        </authorList>
    </citation>
    <scope>NUCLEOTIDE SEQUENCE [LARGE SCALE GENOMIC DNA]</scope>
    <source>
        <strain evidence="3 4">CMCP6</strain>
    </source>
</reference>
<feature type="compositionally biased region" description="Gly residues" evidence="1">
    <location>
        <begin position="1"/>
        <end position="11"/>
    </location>
</feature>
<name>A0A3Q0KXN3_VIBVU</name>
<evidence type="ECO:0000256" key="2">
    <source>
        <dbReference type="SAM" id="Phobius"/>
    </source>
</evidence>
<keyword evidence="2" id="KW-0812">Transmembrane</keyword>
<feature type="compositionally biased region" description="Polar residues" evidence="1">
    <location>
        <begin position="26"/>
        <end position="39"/>
    </location>
</feature>
<dbReference type="AlphaFoldDB" id="A0A3Q0KXN3"/>
<organism evidence="3 4">
    <name type="scientific">Vibrio vulnificus (strain CMCP6)</name>
    <dbReference type="NCBI Taxonomy" id="216895"/>
    <lineage>
        <taxon>Bacteria</taxon>
        <taxon>Pseudomonadati</taxon>
        <taxon>Pseudomonadota</taxon>
        <taxon>Gammaproteobacteria</taxon>
        <taxon>Vibrionales</taxon>
        <taxon>Vibrionaceae</taxon>
        <taxon>Vibrio</taxon>
    </lineage>
</organism>
<keyword evidence="2" id="KW-1133">Transmembrane helix</keyword>
<evidence type="ECO:0000256" key="1">
    <source>
        <dbReference type="SAM" id="MobiDB-lite"/>
    </source>
</evidence>